<accession>A0A3N1GMK1</accession>
<name>A0A3N1GMK1_9ACTN</name>
<protein>
    <submittedName>
        <fullName evidence="3">Uncharacterized protein</fullName>
    </submittedName>
</protein>
<evidence type="ECO:0000256" key="2">
    <source>
        <dbReference type="SAM" id="Phobius"/>
    </source>
</evidence>
<dbReference type="AlphaFoldDB" id="A0A3N1GMK1"/>
<feature type="transmembrane region" description="Helical" evidence="2">
    <location>
        <begin position="65"/>
        <end position="84"/>
    </location>
</feature>
<evidence type="ECO:0000256" key="1">
    <source>
        <dbReference type="SAM" id="MobiDB-lite"/>
    </source>
</evidence>
<dbReference type="Proteomes" id="UP000271683">
    <property type="component" value="Unassembled WGS sequence"/>
</dbReference>
<organism evidence="3 4">
    <name type="scientific">Couchioplanes caeruleus</name>
    <dbReference type="NCBI Taxonomy" id="56438"/>
    <lineage>
        <taxon>Bacteria</taxon>
        <taxon>Bacillati</taxon>
        <taxon>Actinomycetota</taxon>
        <taxon>Actinomycetes</taxon>
        <taxon>Micromonosporales</taxon>
        <taxon>Micromonosporaceae</taxon>
        <taxon>Couchioplanes</taxon>
    </lineage>
</organism>
<dbReference type="EMBL" id="RJKL01000001">
    <property type="protein sequence ID" value="ROP31482.1"/>
    <property type="molecule type" value="Genomic_DNA"/>
</dbReference>
<feature type="transmembrane region" description="Helical" evidence="2">
    <location>
        <begin position="41"/>
        <end position="59"/>
    </location>
</feature>
<keyword evidence="2" id="KW-1133">Transmembrane helix</keyword>
<evidence type="ECO:0000313" key="4">
    <source>
        <dbReference type="Proteomes" id="UP000271683"/>
    </source>
</evidence>
<sequence>MPDALAALVSWMSVVLGVVGLWRGTTLVLRGKQARDSLGTPGWMVLTESGSLALLGAAFLSGGGWMHLIWPAFALMTVGTVARVRTRLHRRPPRPPAVIRDGGTAAS</sequence>
<feature type="transmembrane region" description="Helical" evidence="2">
    <location>
        <begin position="6"/>
        <end position="29"/>
    </location>
</feature>
<evidence type="ECO:0000313" key="3">
    <source>
        <dbReference type="EMBL" id="ROP31482.1"/>
    </source>
</evidence>
<gene>
    <name evidence="3" type="ORF">EDD30_4391</name>
</gene>
<keyword evidence="2" id="KW-0812">Transmembrane</keyword>
<keyword evidence="2" id="KW-0472">Membrane</keyword>
<reference evidence="3 4" key="1">
    <citation type="submission" date="2018-11" db="EMBL/GenBank/DDBJ databases">
        <title>Sequencing the genomes of 1000 actinobacteria strains.</title>
        <authorList>
            <person name="Klenk H.-P."/>
        </authorList>
    </citation>
    <scope>NUCLEOTIDE SEQUENCE [LARGE SCALE GENOMIC DNA]</scope>
    <source>
        <strain evidence="3 4">DSM 43634</strain>
    </source>
</reference>
<proteinExistence type="predicted"/>
<comment type="caution">
    <text evidence="3">The sequence shown here is derived from an EMBL/GenBank/DDBJ whole genome shotgun (WGS) entry which is preliminary data.</text>
</comment>
<feature type="region of interest" description="Disordered" evidence="1">
    <location>
        <begin position="87"/>
        <end position="107"/>
    </location>
</feature>